<gene>
    <name evidence="1" type="ORF">SGRAN_3940</name>
</gene>
<dbReference type="AlphaFoldDB" id="A0AA86L654"/>
<dbReference type="KEGG" id="sgi:SGRAN_3940"/>
<dbReference type="EMBL" id="CP012199">
    <property type="protein sequence ID" value="AMG76270.1"/>
    <property type="molecule type" value="Genomic_DNA"/>
</dbReference>
<name>A0AA86L654_9SPHN</name>
<dbReference type="SUPFAM" id="SSF52540">
    <property type="entry name" value="P-loop containing nucleoside triphosphate hydrolases"/>
    <property type="match status" value="1"/>
</dbReference>
<reference evidence="1 2" key="1">
    <citation type="journal article" date="2016" name="BMC Genomics">
        <title>Genomic analysis of the nitrate-respiring Sphingopyxis granuli (formerly Sphingomonas macrogoltabida) strain TFA.</title>
        <authorList>
            <person name="Garcia-Romero I."/>
            <person name="Perez-Pulido A.J."/>
            <person name="Gonzalez-Flores Y.E."/>
            <person name="Reyes-Ramirez F."/>
            <person name="Santero E."/>
            <person name="Floriano B."/>
        </authorList>
    </citation>
    <scope>NUCLEOTIDE SEQUENCE [LARGE SCALE GENOMIC DNA]</scope>
    <source>
        <strain evidence="1 2">TFA</strain>
    </source>
</reference>
<proteinExistence type="predicted"/>
<protein>
    <submittedName>
        <fullName evidence="1">Uncharacterized protein</fullName>
    </submittedName>
</protein>
<dbReference type="RefSeq" id="WP_067107277.1">
    <property type="nucleotide sequence ID" value="NZ_CP012199.1"/>
</dbReference>
<accession>A0AA86L654</accession>
<keyword evidence="2" id="KW-1185">Reference proteome</keyword>
<evidence type="ECO:0000313" key="2">
    <source>
        <dbReference type="Proteomes" id="UP000058599"/>
    </source>
</evidence>
<dbReference type="Proteomes" id="UP000058599">
    <property type="component" value="Chromosome"/>
</dbReference>
<organism evidence="1 2">
    <name type="scientific">Sphingopyxis granuli</name>
    <dbReference type="NCBI Taxonomy" id="267128"/>
    <lineage>
        <taxon>Bacteria</taxon>
        <taxon>Pseudomonadati</taxon>
        <taxon>Pseudomonadota</taxon>
        <taxon>Alphaproteobacteria</taxon>
        <taxon>Sphingomonadales</taxon>
        <taxon>Sphingomonadaceae</taxon>
        <taxon>Sphingopyxis</taxon>
    </lineage>
</organism>
<dbReference type="Gene3D" id="3.40.50.300">
    <property type="entry name" value="P-loop containing nucleotide triphosphate hydrolases"/>
    <property type="match status" value="1"/>
</dbReference>
<dbReference type="InterPro" id="IPR027417">
    <property type="entry name" value="P-loop_NTPase"/>
</dbReference>
<sequence>MVSTPAFDPADPTWLAHRYDMAADRLLFRHVPHAMHAAGPFLTDELVGGQPEIIAPRAASVEAARGNAGAIHFLFHSAFCASTLLVRALDIPGHSMGLSEPVLLNDITGIHRRGERRGAELAHLLDDALLLLARRWTPAEAVVVKPSNILAGLMTPMMALRPDAHALLLHAPLREFLLSVAHKGLWCRLWARELLEGLLRENLVDLGFEARDYFRLSDLQVAAVGWLAQQRLFIALAERFPDRVRTLDSESLLADPAATLKALADFSMLPAAAAAGGDLAGRAVFSRHSKSGADFSVEARKQERAAATTAYGDEIDKVHDWTLAVADAAAIPLALPNALLPPAGAR</sequence>
<evidence type="ECO:0000313" key="1">
    <source>
        <dbReference type="EMBL" id="AMG76270.1"/>
    </source>
</evidence>